<organism evidence="3">
    <name type="scientific">Candidatus Kentrum sp. LPFa</name>
    <dbReference type="NCBI Taxonomy" id="2126335"/>
    <lineage>
        <taxon>Bacteria</taxon>
        <taxon>Pseudomonadati</taxon>
        <taxon>Pseudomonadota</taxon>
        <taxon>Gammaproteobacteria</taxon>
        <taxon>Candidatus Kentrum</taxon>
    </lineage>
</organism>
<evidence type="ECO:0000256" key="2">
    <source>
        <dbReference type="SAM" id="Phobius"/>
    </source>
</evidence>
<evidence type="ECO:0000256" key="1">
    <source>
        <dbReference type="SAM" id="MobiDB-lite"/>
    </source>
</evidence>
<evidence type="ECO:0000313" key="3">
    <source>
        <dbReference type="EMBL" id="VFK12805.1"/>
    </source>
</evidence>
<keyword evidence="2" id="KW-0472">Membrane</keyword>
<keyword evidence="2" id="KW-1133">Transmembrane helix</keyword>
<name>A0A450W6Z5_9GAMM</name>
<protein>
    <submittedName>
        <fullName evidence="3">Uncharacterized protein</fullName>
    </submittedName>
</protein>
<dbReference type="AlphaFoldDB" id="A0A450W6Z5"/>
<feature type="compositionally biased region" description="Basic and acidic residues" evidence="1">
    <location>
        <begin position="236"/>
        <end position="247"/>
    </location>
</feature>
<feature type="region of interest" description="Disordered" evidence="1">
    <location>
        <begin position="229"/>
        <end position="265"/>
    </location>
</feature>
<feature type="transmembrane region" description="Helical" evidence="2">
    <location>
        <begin position="12"/>
        <end position="32"/>
    </location>
</feature>
<dbReference type="EMBL" id="CAADFK010000040">
    <property type="protein sequence ID" value="VFK12805.1"/>
    <property type="molecule type" value="Genomic_DNA"/>
</dbReference>
<gene>
    <name evidence="3" type="ORF">BECKLPF1236B_GA0070989_104019</name>
</gene>
<keyword evidence="2" id="KW-0812">Transmembrane</keyword>
<accession>A0A450W6Z5</accession>
<sequence length="265" mass="28977">MLKQSNLLGVRFIFWMLIPLILNGCVAALPAITAGSMAMSGFSAFKLVQLGTGGSIEISFGNEELTNKEKIRSIKKPAVWTGHEIEVYMTERMQSSTLFSSVITPLAVSKVLKKINIGAEEMGAMTRMEKAGAFRKVCRKTRSDAIVILESLGGEVDMSYFSFNRMNTSTKARMILYGCQLDTTLYQSVTDIKINMGSTVPNEHEVAKIAGEAIAEKLIQLIEGKEPAVTDNPTEVAKEEGKEKKPNFDFLKGIFSGKSSDKGGE</sequence>
<reference evidence="3" key="1">
    <citation type="submission" date="2019-02" db="EMBL/GenBank/DDBJ databases">
        <authorList>
            <person name="Gruber-Vodicka R. H."/>
            <person name="Seah K. B. B."/>
        </authorList>
    </citation>
    <scope>NUCLEOTIDE SEQUENCE</scope>
    <source>
        <strain evidence="3">BECK_S313</strain>
    </source>
</reference>
<proteinExistence type="predicted"/>